<dbReference type="AlphaFoldDB" id="A0AAD7R9P7"/>
<evidence type="ECO:0008006" key="4">
    <source>
        <dbReference type="Google" id="ProtNLM"/>
    </source>
</evidence>
<keyword evidence="1" id="KW-0472">Membrane</keyword>
<feature type="transmembrane region" description="Helical" evidence="1">
    <location>
        <begin position="133"/>
        <end position="155"/>
    </location>
</feature>
<accession>A0AAD7R9P7</accession>
<dbReference type="Proteomes" id="UP001221898">
    <property type="component" value="Unassembled WGS sequence"/>
</dbReference>
<gene>
    <name evidence="2" type="ORF">AAFF_G00317360</name>
</gene>
<reference evidence="2" key="1">
    <citation type="journal article" date="2023" name="Science">
        <title>Genome structures resolve the early diversification of teleost fishes.</title>
        <authorList>
            <person name="Parey E."/>
            <person name="Louis A."/>
            <person name="Montfort J."/>
            <person name="Bouchez O."/>
            <person name="Roques C."/>
            <person name="Iampietro C."/>
            <person name="Lluch J."/>
            <person name="Castinel A."/>
            <person name="Donnadieu C."/>
            <person name="Desvignes T."/>
            <person name="Floi Bucao C."/>
            <person name="Jouanno E."/>
            <person name="Wen M."/>
            <person name="Mejri S."/>
            <person name="Dirks R."/>
            <person name="Jansen H."/>
            <person name="Henkel C."/>
            <person name="Chen W.J."/>
            <person name="Zahm M."/>
            <person name="Cabau C."/>
            <person name="Klopp C."/>
            <person name="Thompson A.W."/>
            <person name="Robinson-Rechavi M."/>
            <person name="Braasch I."/>
            <person name="Lecointre G."/>
            <person name="Bobe J."/>
            <person name="Postlethwait J.H."/>
            <person name="Berthelot C."/>
            <person name="Roest Crollius H."/>
            <person name="Guiguen Y."/>
        </authorList>
    </citation>
    <scope>NUCLEOTIDE SEQUENCE</scope>
    <source>
        <strain evidence="2">NC1722</strain>
    </source>
</reference>
<keyword evidence="3" id="KW-1185">Reference proteome</keyword>
<evidence type="ECO:0000256" key="1">
    <source>
        <dbReference type="SAM" id="Phobius"/>
    </source>
</evidence>
<dbReference type="Pfam" id="PF15102">
    <property type="entry name" value="TMEM154"/>
    <property type="match status" value="1"/>
</dbReference>
<keyword evidence="1" id="KW-0812">Transmembrane</keyword>
<sequence length="222" mass="24015">MRRPEHDGTMPASDRGKGQQRCQDMILLLLVLTAGLAGQVYSDYEEGEPPTDAETALHEEIDDVVPTLDTALTTLNPPGDGAMVTTEENGLSGEGELYPTDIAEHIHPILLAEDGSGDGSDPEEPATESVPNFMLIAIPLVLLLLLAAVAAAFVISRRRAKKRGGSGDLREDDILNGCDEEKIPMPMFEDDVPSVLELEMEDLEKWMIKDSGGICSDSRNED</sequence>
<dbReference type="EMBL" id="JAINUG010000473">
    <property type="protein sequence ID" value="KAJ8367485.1"/>
    <property type="molecule type" value="Genomic_DNA"/>
</dbReference>
<comment type="caution">
    <text evidence="2">The sequence shown here is derived from an EMBL/GenBank/DDBJ whole genome shotgun (WGS) entry which is preliminary data.</text>
</comment>
<dbReference type="InterPro" id="IPR028064">
    <property type="entry name" value="TMEM154"/>
</dbReference>
<evidence type="ECO:0000313" key="3">
    <source>
        <dbReference type="Proteomes" id="UP001221898"/>
    </source>
</evidence>
<evidence type="ECO:0000313" key="2">
    <source>
        <dbReference type="EMBL" id="KAJ8367485.1"/>
    </source>
</evidence>
<dbReference type="InterPro" id="IPR053087">
    <property type="entry name" value="TMEM154-like"/>
</dbReference>
<dbReference type="PANTHER" id="PTHR36526">
    <property type="entry name" value="TRANSMEMBRANE PROTEIN 154"/>
    <property type="match status" value="1"/>
</dbReference>
<dbReference type="PANTHER" id="PTHR36526:SF1">
    <property type="entry name" value="TRANSMEMBRANE PROTEIN 154"/>
    <property type="match status" value="1"/>
</dbReference>
<organism evidence="2 3">
    <name type="scientific">Aldrovandia affinis</name>
    <dbReference type="NCBI Taxonomy" id="143900"/>
    <lineage>
        <taxon>Eukaryota</taxon>
        <taxon>Metazoa</taxon>
        <taxon>Chordata</taxon>
        <taxon>Craniata</taxon>
        <taxon>Vertebrata</taxon>
        <taxon>Euteleostomi</taxon>
        <taxon>Actinopterygii</taxon>
        <taxon>Neopterygii</taxon>
        <taxon>Teleostei</taxon>
        <taxon>Notacanthiformes</taxon>
        <taxon>Halosauridae</taxon>
        <taxon>Aldrovandia</taxon>
    </lineage>
</organism>
<keyword evidence="1" id="KW-1133">Transmembrane helix</keyword>
<protein>
    <recommendedName>
        <fullName evidence="4">Transmembrane protein 154</fullName>
    </recommendedName>
</protein>
<proteinExistence type="predicted"/>
<name>A0AAD7R9P7_9TELE</name>
<feature type="transmembrane region" description="Helical" evidence="1">
    <location>
        <begin position="25"/>
        <end position="42"/>
    </location>
</feature>